<name>A0ABU8NVM2_9SPHI</name>
<dbReference type="Proteomes" id="UP001378956">
    <property type="component" value="Unassembled WGS sequence"/>
</dbReference>
<organism evidence="1 2">
    <name type="scientific">Pedobacter panaciterrae</name>
    <dbReference type="NCBI Taxonomy" id="363849"/>
    <lineage>
        <taxon>Bacteria</taxon>
        <taxon>Pseudomonadati</taxon>
        <taxon>Bacteroidota</taxon>
        <taxon>Sphingobacteriia</taxon>
        <taxon>Sphingobacteriales</taxon>
        <taxon>Sphingobacteriaceae</taxon>
        <taxon>Pedobacter</taxon>
    </lineage>
</organism>
<proteinExistence type="predicted"/>
<evidence type="ECO:0000313" key="1">
    <source>
        <dbReference type="EMBL" id="MEJ2905552.1"/>
    </source>
</evidence>
<comment type="caution">
    <text evidence="1">The sequence shown here is derived from an EMBL/GenBank/DDBJ whole genome shotgun (WGS) entry which is preliminary data.</text>
</comment>
<dbReference type="EMBL" id="JBBEUB010000013">
    <property type="protein sequence ID" value="MEJ2905552.1"/>
    <property type="molecule type" value="Genomic_DNA"/>
</dbReference>
<sequence>MEQFRIEVADNKPFGRFLNIKAIKNKQYQIYDDRQERIGTIEIDKEDRRHCRQSLDCKVDLTLLNSIRDSILLHEEQELAIK</sequence>
<protein>
    <submittedName>
        <fullName evidence="1">Uncharacterized protein</fullName>
    </submittedName>
</protein>
<keyword evidence="2" id="KW-1185">Reference proteome</keyword>
<dbReference type="RefSeq" id="WP_172660383.1">
    <property type="nucleotide sequence ID" value="NZ_CBFGNQ010000029.1"/>
</dbReference>
<evidence type="ECO:0000313" key="2">
    <source>
        <dbReference type="Proteomes" id="UP001378956"/>
    </source>
</evidence>
<gene>
    <name evidence="1" type="ORF">WAE58_24120</name>
</gene>
<accession>A0ABU8NVM2</accession>
<reference evidence="1 2" key="1">
    <citation type="submission" date="2024-03" db="EMBL/GenBank/DDBJ databases">
        <title>Sequence of Lycoming College Course Isolates.</title>
        <authorList>
            <person name="Plotts O."/>
            <person name="Newman J."/>
        </authorList>
    </citation>
    <scope>NUCLEOTIDE SEQUENCE [LARGE SCALE GENOMIC DNA]</scope>
    <source>
        <strain evidence="1 2">CJB-3</strain>
    </source>
</reference>